<dbReference type="PANTHER" id="PTHR33048:SF42">
    <property type="entry name" value="INTEGRAL MEMBRANE PROTEIN"/>
    <property type="match status" value="1"/>
</dbReference>
<feature type="transmembrane region" description="Helical" evidence="6">
    <location>
        <begin position="186"/>
        <end position="204"/>
    </location>
</feature>
<name>A0A6G1IGA9_9PLEO</name>
<organism evidence="8 9">
    <name type="scientific">Lentithecium fluviatile CBS 122367</name>
    <dbReference type="NCBI Taxonomy" id="1168545"/>
    <lineage>
        <taxon>Eukaryota</taxon>
        <taxon>Fungi</taxon>
        <taxon>Dikarya</taxon>
        <taxon>Ascomycota</taxon>
        <taxon>Pezizomycotina</taxon>
        <taxon>Dothideomycetes</taxon>
        <taxon>Pleosporomycetidae</taxon>
        <taxon>Pleosporales</taxon>
        <taxon>Massarineae</taxon>
        <taxon>Lentitheciaceae</taxon>
        <taxon>Lentithecium</taxon>
    </lineage>
</organism>
<evidence type="ECO:0000256" key="4">
    <source>
        <dbReference type="ARBA" id="ARBA00023136"/>
    </source>
</evidence>
<dbReference type="OrthoDB" id="3934549at2759"/>
<feature type="transmembrane region" description="Helical" evidence="6">
    <location>
        <begin position="65"/>
        <end position="84"/>
    </location>
</feature>
<feature type="transmembrane region" description="Helical" evidence="6">
    <location>
        <begin position="30"/>
        <end position="53"/>
    </location>
</feature>
<evidence type="ECO:0000256" key="5">
    <source>
        <dbReference type="ARBA" id="ARBA00038359"/>
    </source>
</evidence>
<dbReference type="Proteomes" id="UP000799291">
    <property type="component" value="Unassembled WGS sequence"/>
</dbReference>
<comment type="similarity">
    <text evidence="5">Belongs to the SAT4 family.</text>
</comment>
<evidence type="ECO:0000313" key="9">
    <source>
        <dbReference type="Proteomes" id="UP000799291"/>
    </source>
</evidence>
<proteinExistence type="inferred from homology"/>
<evidence type="ECO:0000256" key="1">
    <source>
        <dbReference type="ARBA" id="ARBA00004141"/>
    </source>
</evidence>
<evidence type="ECO:0000256" key="6">
    <source>
        <dbReference type="SAM" id="Phobius"/>
    </source>
</evidence>
<dbReference type="AlphaFoldDB" id="A0A6G1IGA9"/>
<evidence type="ECO:0000256" key="3">
    <source>
        <dbReference type="ARBA" id="ARBA00022989"/>
    </source>
</evidence>
<keyword evidence="4 6" id="KW-0472">Membrane</keyword>
<dbReference type="InterPro" id="IPR049326">
    <property type="entry name" value="Rhodopsin_dom_fungi"/>
</dbReference>
<keyword evidence="2 6" id="KW-0812">Transmembrane</keyword>
<dbReference type="GO" id="GO:0016020">
    <property type="term" value="C:membrane"/>
    <property type="evidence" value="ECO:0007669"/>
    <property type="project" value="UniProtKB-SubCell"/>
</dbReference>
<accession>A0A6G1IGA9</accession>
<protein>
    <recommendedName>
        <fullName evidence="7">Rhodopsin domain-containing protein</fullName>
    </recommendedName>
</protein>
<dbReference type="EMBL" id="MU005624">
    <property type="protein sequence ID" value="KAF2677267.1"/>
    <property type="molecule type" value="Genomic_DNA"/>
</dbReference>
<keyword evidence="3 6" id="KW-1133">Transmembrane helix</keyword>
<evidence type="ECO:0000259" key="7">
    <source>
        <dbReference type="Pfam" id="PF20684"/>
    </source>
</evidence>
<dbReference type="InterPro" id="IPR052337">
    <property type="entry name" value="SAT4-like"/>
</dbReference>
<feature type="domain" description="Rhodopsin" evidence="7">
    <location>
        <begin position="11"/>
        <end position="248"/>
    </location>
</feature>
<dbReference type="PANTHER" id="PTHR33048">
    <property type="entry name" value="PTH11-LIKE INTEGRAL MEMBRANE PROTEIN (AFU_ORTHOLOGUE AFUA_5G11245)"/>
    <property type="match status" value="1"/>
</dbReference>
<evidence type="ECO:0000313" key="8">
    <source>
        <dbReference type="EMBL" id="KAF2677267.1"/>
    </source>
</evidence>
<feature type="transmembrane region" description="Helical" evidence="6">
    <location>
        <begin position="147"/>
        <end position="174"/>
    </location>
</feature>
<reference evidence="8" key="1">
    <citation type="journal article" date="2020" name="Stud. Mycol.">
        <title>101 Dothideomycetes genomes: a test case for predicting lifestyles and emergence of pathogens.</title>
        <authorList>
            <person name="Haridas S."/>
            <person name="Albert R."/>
            <person name="Binder M."/>
            <person name="Bloem J."/>
            <person name="Labutti K."/>
            <person name="Salamov A."/>
            <person name="Andreopoulos B."/>
            <person name="Baker S."/>
            <person name="Barry K."/>
            <person name="Bills G."/>
            <person name="Bluhm B."/>
            <person name="Cannon C."/>
            <person name="Castanera R."/>
            <person name="Culley D."/>
            <person name="Daum C."/>
            <person name="Ezra D."/>
            <person name="Gonzalez J."/>
            <person name="Henrissat B."/>
            <person name="Kuo A."/>
            <person name="Liang C."/>
            <person name="Lipzen A."/>
            <person name="Lutzoni F."/>
            <person name="Magnuson J."/>
            <person name="Mondo S."/>
            <person name="Nolan M."/>
            <person name="Ohm R."/>
            <person name="Pangilinan J."/>
            <person name="Park H.-J."/>
            <person name="Ramirez L."/>
            <person name="Alfaro M."/>
            <person name="Sun H."/>
            <person name="Tritt A."/>
            <person name="Yoshinaga Y."/>
            <person name="Zwiers L.-H."/>
            <person name="Turgeon B."/>
            <person name="Goodwin S."/>
            <person name="Spatafora J."/>
            <person name="Crous P."/>
            <person name="Grigoriev I."/>
        </authorList>
    </citation>
    <scope>NUCLEOTIDE SEQUENCE</scope>
    <source>
        <strain evidence="8">CBS 122367</strain>
    </source>
</reference>
<feature type="transmembrane region" description="Helical" evidence="6">
    <location>
        <begin position="104"/>
        <end position="126"/>
    </location>
</feature>
<dbReference type="Pfam" id="PF20684">
    <property type="entry name" value="Fung_rhodopsin"/>
    <property type="match status" value="1"/>
</dbReference>
<evidence type="ECO:0000256" key="2">
    <source>
        <dbReference type="ARBA" id="ARBA00022692"/>
    </source>
</evidence>
<keyword evidence="9" id="KW-1185">Reference proteome</keyword>
<gene>
    <name evidence="8" type="ORF">K458DRAFT_320208</name>
</gene>
<sequence>MTIVALLFMGLRFFCKAAFTRRFGIDDGLLLFAWILTLVFGALVTASVRFGLGKHDTDNSPEDRILWNKFLFFANAFALTAIPISKTSFAVTLLRIAPKRWHKWLIWFIIISMNVAMLLLAILLLSQCRPVEKSWNREIAGSCLNRVALNSFSIFAGSYSAFLDMVLAMFPGLIIWNLQMGKREKLGVIFAMSLGFLAGIVAAVKTSFLRVRYADKAFSIGDVVIWSTAETSVTIIAASIPFFRVLIKHASTKGQSGPRRQSYRLGSFAGAHGTESRHLTTVRGQNEMGDDNSDVGILGRWPFEGRIVKVSAVTVEFSKK</sequence>
<comment type="subcellular location">
    <subcellularLocation>
        <location evidence="1">Membrane</location>
        <topology evidence="1">Multi-pass membrane protein</topology>
    </subcellularLocation>
</comment>